<dbReference type="SUPFAM" id="SSF101327">
    <property type="entry name" value="YgfB-like"/>
    <property type="match status" value="1"/>
</dbReference>
<accession>A0A4U1BG26</accession>
<organism evidence="1 2">
    <name type="scientific">Ferrimonas sediminicola</name>
    <dbReference type="NCBI Taxonomy" id="2569538"/>
    <lineage>
        <taxon>Bacteria</taxon>
        <taxon>Pseudomonadati</taxon>
        <taxon>Pseudomonadota</taxon>
        <taxon>Gammaproteobacteria</taxon>
        <taxon>Alteromonadales</taxon>
        <taxon>Ferrimonadaceae</taxon>
        <taxon>Ferrimonas</taxon>
    </lineage>
</organism>
<evidence type="ECO:0000313" key="2">
    <source>
        <dbReference type="Proteomes" id="UP000305674"/>
    </source>
</evidence>
<dbReference type="Gene3D" id="1.20.120.740">
    <property type="entry name" value="YgfB uncharacterised protein family UPF0149, PF03695"/>
    <property type="match status" value="1"/>
</dbReference>
<evidence type="ECO:0000313" key="1">
    <source>
        <dbReference type="EMBL" id="TKB48971.1"/>
    </source>
</evidence>
<protein>
    <submittedName>
        <fullName evidence="1">YecA family protein</fullName>
    </submittedName>
</protein>
<keyword evidence="2" id="KW-1185">Reference proteome</keyword>
<name>A0A4U1BG26_9GAMM</name>
<dbReference type="EMBL" id="SWCI01000005">
    <property type="protein sequence ID" value="TKB48971.1"/>
    <property type="molecule type" value="Genomic_DNA"/>
</dbReference>
<dbReference type="InterPro" id="IPR011978">
    <property type="entry name" value="YgfB-like"/>
</dbReference>
<dbReference type="NCBIfam" id="TIGR02292">
    <property type="entry name" value="ygfB_yecA"/>
    <property type="match status" value="1"/>
</dbReference>
<dbReference type="Proteomes" id="UP000305674">
    <property type="component" value="Unassembled WGS sequence"/>
</dbReference>
<proteinExistence type="predicted"/>
<gene>
    <name evidence="1" type="ORF">FCL40_10045</name>
</gene>
<comment type="caution">
    <text evidence="1">The sequence shown here is derived from an EMBL/GenBank/DDBJ whole genome shotgun (WGS) entry which is preliminary data.</text>
</comment>
<reference evidence="1 2" key="1">
    <citation type="submission" date="2019-04" db="EMBL/GenBank/DDBJ databases">
        <authorList>
            <person name="Hwang J.C."/>
        </authorList>
    </citation>
    <scope>NUCLEOTIDE SEQUENCE [LARGE SCALE GENOMIC DNA]</scope>
    <source>
        <strain evidence="1 2">IMCC35001</strain>
    </source>
</reference>
<dbReference type="AlphaFoldDB" id="A0A4U1BG26"/>
<dbReference type="RefSeq" id="WP_136853164.1">
    <property type="nucleotide sequence ID" value="NZ_SWCI01000005.1"/>
</dbReference>
<dbReference type="InterPro" id="IPR036255">
    <property type="entry name" value="YgfB-like_sf"/>
</dbReference>
<sequence length="213" mass="24257">MNEKLTKSDEKHLAKTLDDAAQYGGMTLMQSRGYLAHLHCFPKTIDPGVWSAHIANTQPEQELWPFENRVMEQLFALYNQLHTEVVKRGEVLSPKCRPLLDELKQRQVPMELRHWCAGFLTGFAVLKAKWQEICTPEQLEEVESCCQFMGYLATLGSDEEHAVAWRDGANPEPEQVIATVEEAMAYMHGWSQMELDEDNNPVNAMVDPQSGTH</sequence>
<dbReference type="OrthoDB" id="570299at2"/>
<dbReference type="Pfam" id="PF03695">
    <property type="entry name" value="UPF0149"/>
    <property type="match status" value="1"/>
</dbReference>